<proteinExistence type="predicted"/>
<dbReference type="AlphaFoldDB" id="A0A1Y2CW03"/>
<comment type="caution">
    <text evidence="3">The sequence shown here is derived from an EMBL/GenBank/DDBJ whole genome shotgun (WGS) entry which is preliminary data.</text>
</comment>
<feature type="transmembrane region" description="Helical" evidence="2">
    <location>
        <begin position="260"/>
        <end position="279"/>
    </location>
</feature>
<keyword evidence="2" id="KW-0472">Membrane</keyword>
<organism evidence="3 4">
    <name type="scientific">Rhizoclosmatium globosum</name>
    <dbReference type="NCBI Taxonomy" id="329046"/>
    <lineage>
        <taxon>Eukaryota</taxon>
        <taxon>Fungi</taxon>
        <taxon>Fungi incertae sedis</taxon>
        <taxon>Chytridiomycota</taxon>
        <taxon>Chytridiomycota incertae sedis</taxon>
        <taxon>Chytridiomycetes</taxon>
        <taxon>Chytridiales</taxon>
        <taxon>Chytriomycetaceae</taxon>
        <taxon>Rhizoclosmatium</taxon>
    </lineage>
</organism>
<reference evidence="3 4" key="1">
    <citation type="submission" date="2016-07" db="EMBL/GenBank/DDBJ databases">
        <title>Pervasive Adenine N6-methylation of Active Genes in Fungi.</title>
        <authorList>
            <consortium name="DOE Joint Genome Institute"/>
            <person name="Mondo S.J."/>
            <person name="Dannebaum R.O."/>
            <person name="Kuo R.C."/>
            <person name="Labutti K."/>
            <person name="Haridas S."/>
            <person name="Kuo A."/>
            <person name="Salamov A."/>
            <person name="Ahrendt S.R."/>
            <person name="Lipzen A."/>
            <person name="Sullivan W."/>
            <person name="Andreopoulos W.B."/>
            <person name="Clum A."/>
            <person name="Lindquist E."/>
            <person name="Daum C."/>
            <person name="Ramamoorthy G.K."/>
            <person name="Gryganskyi A."/>
            <person name="Culley D."/>
            <person name="Magnuson J.K."/>
            <person name="James T.Y."/>
            <person name="O'Malley M.A."/>
            <person name="Stajich J.E."/>
            <person name="Spatafora J.W."/>
            <person name="Visel A."/>
            <person name="Grigoriev I.V."/>
        </authorList>
    </citation>
    <scope>NUCLEOTIDE SEQUENCE [LARGE SCALE GENOMIC DNA]</scope>
    <source>
        <strain evidence="3 4">JEL800</strain>
    </source>
</reference>
<name>A0A1Y2CW03_9FUNG</name>
<feature type="non-terminal residue" evidence="3">
    <location>
        <position position="1"/>
    </location>
</feature>
<sequence>VRINYYSNVTCSDQAIGCLPNPNYRGWYTKTTCLPSFNSTADAFLALGDGMQLQYFFQILMGKCVPLLASNITVWPQYFQSAYWSPATNASVVVSLYTDPMCSQSASSFVLDPMGTATCYNYQVIRNVDYGWSQDSTHEPCVSSCYGAAGSGRWCYAKDPDSTTLSYVFKNGPYVSLWNATCDKTVSLYLNQCSRKLEDGYLYAKMTGSIVTVFEYSDPNCLNSLGISSYAVIPSRVICPAGHSNEMFAMYFEPLPSQNLYLYVGIGVFIFAVLVIIAYRNRHKFIQRQTQNQQQRSEAIQEDEPPAYDEGEGIFLFNTIAPPPPAYS</sequence>
<keyword evidence="2" id="KW-0812">Transmembrane</keyword>
<protein>
    <submittedName>
        <fullName evidence="3">Uncharacterized protein</fullName>
    </submittedName>
</protein>
<evidence type="ECO:0000256" key="1">
    <source>
        <dbReference type="SAM" id="MobiDB-lite"/>
    </source>
</evidence>
<evidence type="ECO:0000313" key="4">
    <source>
        <dbReference type="Proteomes" id="UP000193642"/>
    </source>
</evidence>
<accession>A0A1Y2CW03</accession>
<keyword evidence="2" id="KW-1133">Transmembrane helix</keyword>
<evidence type="ECO:0000313" key="3">
    <source>
        <dbReference type="EMBL" id="ORY50515.1"/>
    </source>
</evidence>
<feature type="region of interest" description="Disordered" evidence="1">
    <location>
        <begin position="290"/>
        <end position="310"/>
    </location>
</feature>
<keyword evidence="4" id="KW-1185">Reference proteome</keyword>
<feature type="compositionally biased region" description="Acidic residues" evidence="1">
    <location>
        <begin position="300"/>
        <end position="310"/>
    </location>
</feature>
<dbReference type="Proteomes" id="UP000193642">
    <property type="component" value="Unassembled WGS sequence"/>
</dbReference>
<evidence type="ECO:0000256" key="2">
    <source>
        <dbReference type="SAM" id="Phobius"/>
    </source>
</evidence>
<gene>
    <name evidence="3" type="ORF">BCR33DRAFT_713299</name>
</gene>
<dbReference type="EMBL" id="MCGO01000007">
    <property type="protein sequence ID" value="ORY50515.1"/>
    <property type="molecule type" value="Genomic_DNA"/>
</dbReference>